<dbReference type="OrthoDB" id="3833686at2759"/>
<keyword evidence="2" id="KW-1185">Reference proteome</keyword>
<evidence type="ECO:0000313" key="1">
    <source>
        <dbReference type="EMBL" id="KAF2691276.1"/>
    </source>
</evidence>
<dbReference type="Proteomes" id="UP000799291">
    <property type="component" value="Unassembled WGS sequence"/>
</dbReference>
<evidence type="ECO:0000313" key="2">
    <source>
        <dbReference type="Proteomes" id="UP000799291"/>
    </source>
</evidence>
<dbReference type="EMBL" id="MU005570">
    <property type="protein sequence ID" value="KAF2691276.1"/>
    <property type="molecule type" value="Genomic_DNA"/>
</dbReference>
<accession>A0A6G1JLB3</accession>
<organism evidence="1 2">
    <name type="scientific">Lentithecium fluviatile CBS 122367</name>
    <dbReference type="NCBI Taxonomy" id="1168545"/>
    <lineage>
        <taxon>Eukaryota</taxon>
        <taxon>Fungi</taxon>
        <taxon>Dikarya</taxon>
        <taxon>Ascomycota</taxon>
        <taxon>Pezizomycotina</taxon>
        <taxon>Dothideomycetes</taxon>
        <taxon>Pleosporomycetidae</taxon>
        <taxon>Pleosporales</taxon>
        <taxon>Massarineae</taxon>
        <taxon>Lentitheciaceae</taxon>
        <taxon>Lentithecium</taxon>
    </lineage>
</organism>
<reference evidence="1" key="1">
    <citation type="journal article" date="2020" name="Stud. Mycol.">
        <title>101 Dothideomycetes genomes: a test case for predicting lifestyles and emergence of pathogens.</title>
        <authorList>
            <person name="Haridas S."/>
            <person name="Albert R."/>
            <person name="Binder M."/>
            <person name="Bloem J."/>
            <person name="Labutti K."/>
            <person name="Salamov A."/>
            <person name="Andreopoulos B."/>
            <person name="Baker S."/>
            <person name="Barry K."/>
            <person name="Bills G."/>
            <person name="Bluhm B."/>
            <person name="Cannon C."/>
            <person name="Castanera R."/>
            <person name="Culley D."/>
            <person name="Daum C."/>
            <person name="Ezra D."/>
            <person name="Gonzalez J."/>
            <person name="Henrissat B."/>
            <person name="Kuo A."/>
            <person name="Liang C."/>
            <person name="Lipzen A."/>
            <person name="Lutzoni F."/>
            <person name="Magnuson J."/>
            <person name="Mondo S."/>
            <person name="Nolan M."/>
            <person name="Ohm R."/>
            <person name="Pangilinan J."/>
            <person name="Park H.-J."/>
            <person name="Ramirez L."/>
            <person name="Alfaro M."/>
            <person name="Sun H."/>
            <person name="Tritt A."/>
            <person name="Yoshinaga Y."/>
            <person name="Zwiers L.-H."/>
            <person name="Turgeon B."/>
            <person name="Goodwin S."/>
            <person name="Spatafora J."/>
            <person name="Crous P."/>
            <person name="Grigoriev I."/>
        </authorList>
    </citation>
    <scope>NUCLEOTIDE SEQUENCE</scope>
    <source>
        <strain evidence="1">CBS 122367</strain>
    </source>
</reference>
<sequence length="74" mass="8193">MSTQDEELLLSLESSLRNALATFGPSSQQYRSIKYMVDEQAAKIALRKLSLNAEVTAKKEGRMAVNLPLRPKGV</sequence>
<proteinExistence type="predicted"/>
<name>A0A6G1JLB3_9PLEO</name>
<protein>
    <submittedName>
        <fullName evidence="1">Uncharacterized protein</fullName>
    </submittedName>
</protein>
<gene>
    <name evidence="1" type="ORF">K458DRAFT_426620</name>
</gene>
<dbReference type="AlphaFoldDB" id="A0A6G1JLB3"/>